<feature type="domain" description="BTB" evidence="1">
    <location>
        <begin position="19"/>
        <end position="89"/>
    </location>
</feature>
<comment type="caution">
    <text evidence="2">The sequence shown here is derived from an EMBL/GenBank/DDBJ whole genome shotgun (WGS) entry which is preliminary data.</text>
</comment>
<gene>
    <name evidence="2" type="ORF">niasHT_028469</name>
</gene>
<evidence type="ECO:0000313" key="2">
    <source>
        <dbReference type="EMBL" id="KAL3104937.1"/>
    </source>
</evidence>
<dbReference type="Gene3D" id="1.25.40.420">
    <property type="match status" value="1"/>
</dbReference>
<dbReference type="PROSITE" id="PS50097">
    <property type="entry name" value="BTB"/>
    <property type="match status" value="1"/>
</dbReference>
<evidence type="ECO:0000259" key="1">
    <source>
        <dbReference type="PROSITE" id="PS50097"/>
    </source>
</evidence>
<dbReference type="SMART" id="SM00875">
    <property type="entry name" value="BACK"/>
    <property type="match status" value="1"/>
</dbReference>
<dbReference type="InterPro" id="IPR011705">
    <property type="entry name" value="BACK"/>
</dbReference>
<proteinExistence type="predicted"/>
<dbReference type="InterPro" id="IPR011333">
    <property type="entry name" value="SKP1/BTB/POZ_sf"/>
</dbReference>
<dbReference type="Proteomes" id="UP001620626">
    <property type="component" value="Unassembled WGS sequence"/>
</dbReference>
<dbReference type="SMART" id="SM00225">
    <property type="entry name" value="BTB"/>
    <property type="match status" value="1"/>
</dbReference>
<reference evidence="2 3" key="1">
    <citation type="submission" date="2024-10" db="EMBL/GenBank/DDBJ databases">
        <authorList>
            <person name="Kim D."/>
        </authorList>
    </citation>
    <scope>NUCLEOTIDE SEQUENCE [LARGE SCALE GENOMIC DNA]</scope>
    <source>
        <strain evidence="2">BH-2024</strain>
    </source>
</reference>
<dbReference type="Pfam" id="PF00651">
    <property type="entry name" value="BTB"/>
    <property type="match status" value="1"/>
</dbReference>
<evidence type="ECO:0000313" key="3">
    <source>
        <dbReference type="Proteomes" id="UP001620626"/>
    </source>
</evidence>
<sequence>MSTKLVDRMKLLLSTANGADIHFLVGQGEEKELLHAHKLVMMTASDVFEAMFRFDAKNGKAKNASAESAVVEVPDIEVEAFKVMLSFIYAEDSSGLNGENAMAVLYAAKKYNISLLVNACLVFPISKLHNVFLAYDQACFLNENNFALRCMDFIDRNAEDLFYSDSFLQIEQNLLSEILERDQLNISGELTIWNAALRWADEKCRQNATECSAKNRRAALGPALLSGVLTHREVISVFLYHSFHTNRSVSALMFPLRFATKPRGGLLAYPTYYDDQWAVTSRQW</sequence>
<dbReference type="Pfam" id="PF07707">
    <property type="entry name" value="BACK"/>
    <property type="match status" value="1"/>
</dbReference>
<dbReference type="PANTHER" id="PTHR45774:SF3">
    <property type="entry name" value="BTB (POZ) DOMAIN-CONTAINING 2B-RELATED"/>
    <property type="match status" value="1"/>
</dbReference>
<dbReference type="EMBL" id="JBICBT010000693">
    <property type="protein sequence ID" value="KAL3104937.1"/>
    <property type="molecule type" value="Genomic_DNA"/>
</dbReference>
<dbReference type="InterPro" id="IPR000210">
    <property type="entry name" value="BTB/POZ_dom"/>
</dbReference>
<dbReference type="AlphaFoldDB" id="A0ABD2KQF2"/>
<dbReference type="SUPFAM" id="SSF54695">
    <property type="entry name" value="POZ domain"/>
    <property type="match status" value="1"/>
</dbReference>
<keyword evidence="3" id="KW-1185">Reference proteome</keyword>
<accession>A0ABD2KQF2</accession>
<protein>
    <recommendedName>
        <fullName evidence="1">BTB domain-containing protein</fullName>
    </recommendedName>
</protein>
<name>A0ABD2KQF2_9BILA</name>
<dbReference type="Gene3D" id="3.30.710.10">
    <property type="entry name" value="Potassium Channel Kv1.1, Chain A"/>
    <property type="match status" value="1"/>
</dbReference>
<organism evidence="2 3">
    <name type="scientific">Heterodera trifolii</name>
    <dbReference type="NCBI Taxonomy" id="157864"/>
    <lineage>
        <taxon>Eukaryota</taxon>
        <taxon>Metazoa</taxon>
        <taxon>Ecdysozoa</taxon>
        <taxon>Nematoda</taxon>
        <taxon>Chromadorea</taxon>
        <taxon>Rhabditida</taxon>
        <taxon>Tylenchina</taxon>
        <taxon>Tylenchomorpha</taxon>
        <taxon>Tylenchoidea</taxon>
        <taxon>Heteroderidae</taxon>
        <taxon>Heteroderinae</taxon>
        <taxon>Heterodera</taxon>
    </lineage>
</organism>
<dbReference type="PANTHER" id="PTHR45774">
    <property type="entry name" value="BTB/POZ DOMAIN-CONTAINING"/>
    <property type="match status" value="1"/>
</dbReference>